<evidence type="ECO:0000313" key="2">
    <source>
        <dbReference type="Proteomes" id="UP000266482"/>
    </source>
</evidence>
<sequence>MAKKIAFFENEQKAITAINELEKAGFTPGEMKILAKNSEHSRRIERETDVHADELKELQETNEHVQDPEPVSFAVSSGSGFPVVTGSYGFGASGVSFATPFTYLKSGHESVYEALGLDAKETELCSQAIMEGAIAVIVETSESKALFDAEGGPDMSKLGIAEAAFRRSGAYRIVNGS</sequence>
<dbReference type="EMBL" id="QXQA01000013">
    <property type="protein sequence ID" value="RIX50873.1"/>
    <property type="molecule type" value="Genomic_DNA"/>
</dbReference>
<dbReference type="OrthoDB" id="2680195at2"/>
<gene>
    <name evidence="1" type="ORF">D3P08_19470</name>
</gene>
<name>A0A3A1UX21_9BACL</name>
<reference evidence="1 2" key="1">
    <citation type="submission" date="2018-09" db="EMBL/GenBank/DDBJ databases">
        <title>Paenibacillus aracenensis nov. sp. isolated from a cave in southern Spain.</title>
        <authorList>
            <person name="Jurado V."/>
            <person name="Gutierrez-Patricio S."/>
            <person name="Gonzalez-Pimentel J.L."/>
            <person name="Miller A.Z."/>
            <person name="Laiz L."/>
            <person name="Saiz-Jimenez C."/>
        </authorList>
    </citation>
    <scope>NUCLEOTIDE SEQUENCE [LARGE SCALE GENOMIC DNA]</scope>
    <source>
        <strain evidence="1 2">DSM 22867</strain>
    </source>
</reference>
<dbReference type="Proteomes" id="UP000266482">
    <property type="component" value="Unassembled WGS sequence"/>
</dbReference>
<keyword evidence="2" id="KW-1185">Reference proteome</keyword>
<comment type="caution">
    <text evidence="1">The sequence shown here is derived from an EMBL/GenBank/DDBJ whole genome shotgun (WGS) entry which is preliminary data.</text>
</comment>
<evidence type="ECO:0000313" key="1">
    <source>
        <dbReference type="EMBL" id="RIX50873.1"/>
    </source>
</evidence>
<protein>
    <submittedName>
        <fullName evidence="1">Uncharacterized protein</fullName>
    </submittedName>
</protein>
<organism evidence="1 2">
    <name type="scientific">Paenibacillus nanensis</name>
    <dbReference type="NCBI Taxonomy" id="393251"/>
    <lineage>
        <taxon>Bacteria</taxon>
        <taxon>Bacillati</taxon>
        <taxon>Bacillota</taxon>
        <taxon>Bacilli</taxon>
        <taxon>Bacillales</taxon>
        <taxon>Paenibacillaceae</taxon>
        <taxon>Paenibacillus</taxon>
    </lineage>
</organism>
<accession>A0A3A1UX21</accession>
<proteinExistence type="predicted"/>
<dbReference type="AlphaFoldDB" id="A0A3A1UX21"/>
<dbReference type="RefSeq" id="WP_119601607.1">
    <property type="nucleotide sequence ID" value="NZ_QXQA01000013.1"/>
</dbReference>